<feature type="transmembrane region" description="Helical" evidence="11">
    <location>
        <begin position="313"/>
        <end position="338"/>
    </location>
</feature>
<evidence type="ECO:0000256" key="10">
    <source>
        <dbReference type="RuleBase" id="RU003732"/>
    </source>
</evidence>
<keyword evidence="8" id="KW-0479">Metal-binding</keyword>
<feature type="transmembrane region" description="Helical" evidence="11">
    <location>
        <begin position="793"/>
        <end position="812"/>
    </location>
</feature>
<dbReference type="GO" id="GO:0005886">
    <property type="term" value="C:plasma membrane"/>
    <property type="evidence" value="ECO:0007669"/>
    <property type="project" value="TreeGrafter"/>
</dbReference>
<feature type="transmembrane region" description="Helical" evidence="11">
    <location>
        <begin position="818"/>
        <end position="842"/>
    </location>
</feature>
<feature type="transmembrane region" description="Helical" evidence="11">
    <location>
        <begin position="522"/>
        <end position="545"/>
    </location>
</feature>
<protein>
    <recommendedName>
        <fullName evidence="10">Transporter</fullName>
    </recommendedName>
</protein>
<feature type="binding site" evidence="8">
    <location>
        <position position="356"/>
    </location>
    <ligand>
        <name>Na(+)</name>
        <dbReference type="ChEBI" id="CHEBI:29101"/>
        <label>1</label>
    </ligand>
</feature>
<feature type="transmembrane region" description="Helical" evidence="11">
    <location>
        <begin position="714"/>
        <end position="735"/>
    </location>
</feature>
<comment type="subcellular location">
    <subcellularLocation>
        <location evidence="1">Membrane</location>
        <topology evidence="1">Multi-pass membrane protein</topology>
    </subcellularLocation>
</comment>
<evidence type="ECO:0000313" key="12">
    <source>
        <dbReference type="EMBL" id="KAH7947020.1"/>
    </source>
</evidence>
<feature type="transmembrane region" description="Helical" evidence="11">
    <location>
        <begin position="688"/>
        <end position="708"/>
    </location>
</feature>
<feature type="binding site" evidence="8">
    <location>
        <position position="324"/>
    </location>
    <ligand>
        <name>Na(+)</name>
        <dbReference type="ChEBI" id="CHEBI:29101"/>
        <label>1</label>
    </ligand>
</feature>
<feature type="transmembrane region" description="Helical" evidence="11">
    <location>
        <begin position="480"/>
        <end position="502"/>
    </location>
</feature>
<dbReference type="PANTHER" id="PTHR11616">
    <property type="entry name" value="SODIUM/CHLORIDE DEPENDENT TRANSPORTER"/>
    <property type="match status" value="1"/>
</dbReference>
<sequence length="1131" mass="126143">MVIKRASLPNVLTLASLRRSSCKDLGLPLEGQQEQPIFGEAEDSDKSSHASGGLGSHLDFSVKPRRGQWASKADFVFSCISYAVGLGNVWRFPYLCYENGGGAFLIPYFTCLLTTAVPMFYLEVAIGQYLSQGGIGVWAVAPIRAVFPAGIGIASLVLLVLSSVYYMVIVAWILFYLVSSFATVLPWKHCGNYWNTDRCWEHNDTHPTPPHNGTVTPIVEFWENHVLGITSGLHEIGTMRLEIALYLFLAWVTVYLVIWRGIHQSGKIVWVSALFPYICLLILLVRGVTLSGATDGLTFYIKPDWSQLLKPKVWIAAGTQVFYSYGVGFGSLMTLGSYNGFHQNFFRDSAIVCIVNPMTSLLSGTVIFSVLGHMAFLAGKTVGDVVKSGPGLAFLVYPEVVARMPASTIWSILFFVMLFFLGINSQFCPAEAIVAGLIDQWPRLVTKRRVITFCLVVLEFLLGLPMTTQGGMYIFQLMDYYAVSGITLLFIVFFQAVALAWVYGTRNLSDNIKEMIGRRPILLLRLGWKAFIPAMCLAIFMFSVIRYQPLVYAKTYAYPLWAEVLGWFISLASVIMIPAYMVYFLVSTPGSLQQAEEKEDSSSANSRLCSQVDSAAAPKRGKWAGKADFVFSCISYAVGLGNVWRFPYLCYENGGGAFLVPYFICLLTTAVPMFYLEVAMGQYLSKGGIGIWAVAPMFRGIGIASFVIVALSNVYYMVIVAWIIFYLLSSFAMVLPWKHCDNHWNTERCWEHNETHPIPPHNRSVTPIVEFWENHVLGITSGLHDIGTMRMELALYLMIAWIAVYFVIWKGLHQSGKIVWVLAGFPYVCLIILLVRGVTLSGSSDGLLYYITPDWSQLLKPKVWIAAGTQVFYSYGVGFGSLVTLGSYNEFHQNFIRDSMIVCVVNPMTSLLSGTVIFSVLGHMASAAGKSVGDVVKSGPGLAFLVYPEVVTRMPASMVWSILFFVMLLILGINSQGGMYLFQLMDNYAVSGITLLFIVFSQATALSWVYGTMNISDNIKEMIGRRPNFLLRLGWTVFTPFMCVAIFMFTVIKYQPLVYAKTYTYPWWGEMLGWFMALSSMVAIPAYVVYFLITTPGSFRQRIRAGLSPQLVECDQKEEEDYPLRCTATPS</sequence>
<dbReference type="InterPro" id="IPR000175">
    <property type="entry name" value="Na/ntran_symport"/>
</dbReference>
<keyword evidence="9" id="KW-1015">Disulfide bond</keyword>
<dbReference type="EMBL" id="JABSTV010001252">
    <property type="protein sequence ID" value="KAH7947020.1"/>
    <property type="molecule type" value="Genomic_DNA"/>
</dbReference>
<dbReference type="VEuPathDB" id="VectorBase:RSAN_052026"/>
<feature type="transmembrane region" description="Helical" evidence="11">
    <location>
        <begin position="450"/>
        <end position="468"/>
    </location>
</feature>
<keyword evidence="5 10" id="KW-0769">Symport</keyword>
<accession>A0A9D4PLN7</accession>
<feature type="transmembrane region" description="Helical" evidence="11">
    <location>
        <begin position="863"/>
        <end position="887"/>
    </location>
</feature>
<comment type="similarity">
    <text evidence="2 10">Belongs to the sodium:neurotransmitter symporter (SNF) (TC 2.A.22) family.</text>
</comment>
<evidence type="ECO:0000256" key="6">
    <source>
        <dbReference type="ARBA" id="ARBA00022989"/>
    </source>
</evidence>
<evidence type="ECO:0000256" key="11">
    <source>
        <dbReference type="SAM" id="Phobius"/>
    </source>
</evidence>
<dbReference type="Proteomes" id="UP000821837">
    <property type="component" value="Chromosome 6"/>
</dbReference>
<feature type="binding site" evidence="8">
    <location>
        <position position="425"/>
    </location>
    <ligand>
        <name>Na(+)</name>
        <dbReference type="ChEBI" id="CHEBI:29101"/>
        <label>1</label>
    </ligand>
</feature>
<dbReference type="GO" id="GO:0046872">
    <property type="term" value="F:metal ion binding"/>
    <property type="evidence" value="ECO:0007669"/>
    <property type="project" value="UniProtKB-KW"/>
</dbReference>
<evidence type="ECO:0000256" key="4">
    <source>
        <dbReference type="ARBA" id="ARBA00022692"/>
    </source>
</evidence>
<dbReference type="GO" id="GO:0006865">
    <property type="term" value="P:amino acid transport"/>
    <property type="evidence" value="ECO:0007669"/>
    <property type="project" value="TreeGrafter"/>
</dbReference>
<name>A0A9D4PLN7_RHISA</name>
<feature type="transmembrane region" description="Helical" evidence="11">
    <location>
        <begin position="104"/>
        <end position="124"/>
    </location>
</feature>
<comment type="caution">
    <text evidence="12">The sequence shown here is derived from an EMBL/GenBank/DDBJ whole genome shotgun (WGS) entry which is preliminary data.</text>
</comment>
<feature type="binding site" evidence="8">
    <location>
        <position position="421"/>
    </location>
    <ligand>
        <name>Na(+)</name>
        <dbReference type="ChEBI" id="CHEBI:29101"/>
        <label>1</label>
    </ligand>
</feature>
<reference evidence="12" key="1">
    <citation type="journal article" date="2020" name="Cell">
        <title>Large-Scale Comparative Analyses of Tick Genomes Elucidate Their Genetic Diversity and Vector Capacities.</title>
        <authorList>
            <consortium name="Tick Genome and Microbiome Consortium (TIGMIC)"/>
            <person name="Jia N."/>
            <person name="Wang J."/>
            <person name="Shi W."/>
            <person name="Du L."/>
            <person name="Sun Y."/>
            <person name="Zhan W."/>
            <person name="Jiang J.F."/>
            <person name="Wang Q."/>
            <person name="Zhang B."/>
            <person name="Ji P."/>
            <person name="Bell-Sakyi L."/>
            <person name="Cui X.M."/>
            <person name="Yuan T.T."/>
            <person name="Jiang B.G."/>
            <person name="Yang W.F."/>
            <person name="Lam T.T."/>
            <person name="Chang Q.C."/>
            <person name="Ding S.J."/>
            <person name="Wang X.J."/>
            <person name="Zhu J.G."/>
            <person name="Ruan X.D."/>
            <person name="Zhao L."/>
            <person name="Wei J.T."/>
            <person name="Ye R.Z."/>
            <person name="Que T.C."/>
            <person name="Du C.H."/>
            <person name="Zhou Y.H."/>
            <person name="Cheng J.X."/>
            <person name="Dai P.F."/>
            <person name="Guo W.B."/>
            <person name="Han X.H."/>
            <person name="Huang E.J."/>
            <person name="Li L.F."/>
            <person name="Wei W."/>
            <person name="Gao Y.C."/>
            <person name="Liu J.Z."/>
            <person name="Shao H.Z."/>
            <person name="Wang X."/>
            <person name="Wang C.C."/>
            <person name="Yang T.C."/>
            <person name="Huo Q.B."/>
            <person name="Li W."/>
            <person name="Chen H.Y."/>
            <person name="Chen S.E."/>
            <person name="Zhou L.G."/>
            <person name="Ni X.B."/>
            <person name="Tian J.H."/>
            <person name="Sheng Y."/>
            <person name="Liu T."/>
            <person name="Pan Y.S."/>
            <person name="Xia L.Y."/>
            <person name="Li J."/>
            <person name="Zhao F."/>
            <person name="Cao W.C."/>
        </authorList>
    </citation>
    <scope>NUCLEOTIDE SEQUENCE</scope>
    <source>
        <strain evidence="12">Rsan-2018</strain>
    </source>
</reference>
<dbReference type="PROSITE" id="PS50267">
    <property type="entry name" value="NA_NEUROTRAN_SYMP_3"/>
    <property type="match status" value="2"/>
</dbReference>
<feature type="transmembrane region" description="Helical" evidence="11">
    <location>
        <begin position="409"/>
        <end position="438"/>
    </location>
</feature>
<dbReference type="Pfam" id="PF00209">
    <property type="entry name" value="SNF"/>
    <property type="match status" value="2"/>
</dbReference>
<keyword evidence="8" id="KW-0915">Sodium</keyword>
<feature type="transmembrane region" description="Helical" evidence="11">
    <location>
        <begin position="565"/>
        <end position="586"/>
    </location>
</feature>
<feature type="transmembrane region" description="Helical" evidence="11">
    <location>
        <begin position="274"/>
        <end position="293"/>
    </location>
</feature>
<reference evidence="12" key="2">
    <citation type="submission" date="2021-09" db="EMBL/GenBank/DDBJ databases">
        <authorList>
            <person name="Jia N."/>
            <person name="Wang J."/>
            <person name="Shi W."/>
            <person name="Du L."/>
            <person name="Sun Y."/>
            <person name="Zhan W."/>
            <person name="Jiang J."/>
            <person name="Wang Q."/>
            <person name="Zhang B."/>
            <person name="Ji P."/>
            <person name="Sakyi L.B."/>
            <person name="Cui X."/>
            <person name="Yuan T."/>
            <person name="Jiang B."/>
            <person name="Yang W."/>
            <person name="Lam T.T.-Y."/>
            <person name="Chang Q."/>
            <person name="Ding S."/>
            <person name="Wang X."/>
            <person name="Zhu J."/>
            <person name="Ruan X."/>
            <person name="Zhao L."/>
            <person name="Wei J."/>
            <person name="Que T."/>
            <person name="Du C."/>
            <person name="Cheng J."/>
            <person name="Dai P."/>
            <person name="Han X."/>
            <person name="Huang E."/>
            <person name="Gao Y."/>
            <person name="Liu J."/>
            <person name="Shao H."/>
            <person name="Ye R."/>
            <person name="Li L."/>
            <person name="Wei W."/>
            <person name="Wang X."/>
            <person name="Wang C."/>
            <person name="Huo Q."/>
            <person name="Li W."/>
            <person name="Guo W."/>
            <person name="Chen H."/>
            <person name="Chen S."/>
            <person name="Zhou L."/>
            <person name="Zhou L."/>
            <person name="Ni X."/>
            <person name="Tian J."/>
            <person name="Zhou Y."/>
            <person name="Sheng Y."/>
            <person name="Liu T."/>
            <person name="Pan Y."/>
            <person name="Xia L."/>
            <person name="Li J."/>
            <person name="Zhao F."/>
            <person name="Cao W."/>
        </authorList>
    </citation>
    <scope>NUCLEOTIDE SEQUENCE</scope>
    <source>
        <strain evidence="12">Rsan-2018</strain>
        <tissue evidence="12">Larvae</tissue>
    </source>
</reference>
<organism evidence="12 13">
    <name type="scientific">Rhipicephalus sanguineus</name>
    <name type="common">Brown dog tick</name>
    <name type="synonym">Ixodes sanguineus</name>
    <dbReference type="NCBI Taxonomy" id="34632"/>
    <lineage>
        <taxon>Eukaryota</taxon>
        <taxon>Metazoa</taxon>
        <taxon>Ecdysozoa</taxon>
        <taxon>Arthropoda</taxon>
        <taxon>Chelicerata</taxon>
        <taxon>Arachnida</taxon>
        <taxon>Acari</taxon>
        <taxon>Parasitiformes</taxon>
        <taxon>Ixodida</taxon>
        <taxon>Ixodoidea</taxon>
        <taxon>Ixodidae</taxon>
        <taxon>Rhipicephalinae</taxon>
        <taxon>Rhipicephalus</taxon>
        <taxon>Rhipicephalus</taxon>
    </lineage>
</organism>
<dbReference type="InterPro" id="IPR037272">
    <property type="entry name" value="SNS_sf"/>
</dbReference>
<feature type="transmembrane region" description="Helical" evidence="11">
    <location>
        <begin position="658"/>
        <end position="676"/>
    </location>
</feature>
<feature type="transmembrane region" description="Helical" evidence="11">
    <location>
        <begin position="1072"/>
        <end position="1093"/>
    </location>
</feature>
<feature type="transmembrane region" description="Helical" evidence="11">
    <location>
        <begin position="962"/>
        <end position="982"/>
    </location>
</feature>
<feature type="binding site" evidence="8">
    <location>
        <position position="83"/>
    </location>
    <ligand>
        <name>Na(+)</name>
        <dbReference type="ChEBI" id="CHEBI:29101"/>
        <label>1</label>
    </ligand>
</feature>
<keyword evidence="3 10" id="KW-0813">Transport</keyword>
<keyword evidence="4 10" id="KW-0812">Transmembrane</keyword>
<feature type="transmembrane region" description="Helical" evidence="11">
    <location>
        <begin position="145"/>
        <end position="178"/>
    </location>
</feature>
<evidence type="ECO:0000256" key="1">
    <source>
        <dbReference type="ARBA" id="ARBA00004141"/>
    </source>
</evidence>
<feature type="disulfide bond" evidence="9">
    <location>
        <begin position="190"/>
        <end position="199"/>
    </location>
</feature>
<feature type="binding site" evidence="8">
    <location>
        <position position="88"/>
    </location>
    <ligand>
        <name>Na(+)</name>
        <dbReference type="ChEBI" id="CHEBI:29101"/>
        <label>1</label>
    </ligand>
</feature>
<evidence type="ECO:0000256" key="3">
    <source>
        <dbReference type="ARBA" id="ARBA00022448"/>
    </source>
</evidence>
<dbReference type="PROSITE" id="PS00610">
    <property type="entry name" value="NA_NEUROTRAN_SYMP_1"/>
    <property type="match status" value="2"/>
</dbReference>
<evidence type="ECO:0000256" key="9">
    <source>
        <dbReference type="PIRSR" id="PIRSR600175-2"/>
    </source>
</evidence>
<keyword evidence="13" id="KW-1185">Reference proteome</keyword>
<evidence type="ECO:0000256" key="8">
    <source>
        <dbReference type="PIRSR" id="PIRSR600175-1"/>
    </source>
</evidence>
<dbReference type="PRINTS" id="PR00176">
    <property type="entry name" value="NANEUSMPORT"/>
</dbReference>
<dbReference type="GO" id="GO:0035725">
    <property type="term" value="P:sodium ion transmembrane transport"/>
    <property type="evidence" value="ECO:0007669"/>
    <property type="project" value="TreeGrafter"/>
</dbReference>
<dbReference type="VEuPathDB" id="VectorBase:RSAN_057276"/>
<evidence type="ECO:0000313" key="13">
    <source>
        <dbReference type="Proteomes" id="UP000821837"/>
    </source>
</evidence>
<dbReference type="NCBIfam" id="NF037979">
    <property type="entry name" value="Na_transp"/>
    <property type="match status" value="2"/>
</dbReference>
<feature type="transmembrane region" description="Helical" evidence="11">
    <location>
        <begin position="350"/>
        <end position="371"/>
    </location>
</feature>
<evidence type="ECO:0000256" key="7">
    <source>
        <dbReference type="ARBA" id="ARBA00023136"/>
    </source>
</evidence>
<feature type="transmembrane region" description="Helical" evidence="11">
    <location>
        <begin position="1029"/>
        <end position="1052"/>
    </location>
</feature>
<dbReference type="GO" id="GO:0015293">
    <property type="term" value="F:symporter activity"/>
    <property type="evidence" value="ECO:0007669"/>
    <property type="project" value="UniProtKB-KW"/>
</dbReference>
<keyword evidence="6 11" id="KW-1133">Transmembrane helix</keyword>
<dbReference type="SUPFAM" id="SSF161070">
    <property type="entry name" value="SNF-like"/>
    <property type="match status" value="2"/>
</dbReference>
<evidence type="ECO:0000256" key="5">
    <source>
        <dbReference type="ARBA" id="ARBA00022847"/>
    </source>
</evidence>
<keyword evidence="7 11" id="KW-0472">Membrane</keyword>
<evidence type="ECO:0000256" key="2">
    <source>
        <dbReference type="ARBA" id="ARBA00006459"/>
    </source>
</evidence>
<dbReference type="AlphaFoldDB" id="A0A9D4PLN7"/>
<gene>
    <name evidence="12" type="ORF">HPB52_007417</name>
</gene>
<dbReference type="PANTHER" id="PTHR11616:SF309">
    <property type="entry name" value="TRANSPORTER"/>
    <property type="match status" value="1"/>
</dbReference>
<feature type="transmembrane region" description="Helical" evidence="11">
    <location>
        <begin position="243"/>
        <end position="262"/>
    </location>
</feature>
<proteinExistence type="inferred from homology"/>
<feature type="binding site" evidence="8">
    <location>
        <position position="84"/>
    </location>
    <ligand>
        <name>Na(+)</name>
        <dbReference type="ChEBI" id="CHEBI:29101"/>
        <label>1</label>
    </ligand>
</feature>
<feature type="transmembrane region" description="Helical" evidence="11">
    <location>
        <begin position="988"/>
        <end position="1009"/>
    </location>
</feature>